<comment type="caution">
    <text evidence="2">The sequence shown here is derived from an EMBL/GenBank/DDBJ whole genome shotgun (WGS) entry which is preliminary data.</text>
</comment>
<gene>
    <name evidence="2" type="ORF">A2373_02900</name>
</gene>
<dbReference type="PANTHER" id="PTHR45138:SF9">
    <property type="entry name" value="DIGUANYLATE CYCLASE DGCM-RELATED"/>
    <property type="match status" value="1"/>
</dbReference>
<dbReference type="AlphaFoldDB" id="A0A1F6NG57"/>
<protein>
    <recommendedName>
        <fullName evidence="1">GGDEF domain-containing protein</fullName>
    </recommendedName>
</protein>
<dbReference type="SMART" id="SM00267">
    <property type="entry name" value="GGDEF"/>
    <property type="match status" value="1"/>
</dbReference>
<reference evidence="2 3" key="1">
    <citation type="journal article" date="2016" name="Nat. Commun.">
        <title>Thousands of microbial genomes shed light on interconnected biogeochemical processes in an aquifer system.</title>
        <authorList>
            <person name="Anantharaman K."/>
            <person name="Brown C.T."/>
            <person name="Hug L.A."/>
            <person name="Sharon I."/>
            <person name="Castelle C.J."/>
            <person name="Probst A.J."/>
            <person name="Thomas B.C."/>
            <person name="Singh A."/>
            <person name="Wilkins M.J."/>
            <person name="Karaoz U."/>
            <person name="Brodie E.L."/>
            <person name="Williams K.H."/>
            <person name="Hubbard S.S."/>
            <person name="Banfield J.F."/>
        </authorList>
    </citation>
    <scope>NUCLEOTIDE SEQUENCE [LARGE SCALE GENOMIC DNA]</scope>
</reference>
<evidence type="ECO:0000313" key="2">
    <source>
        <dbReference type="EMBL" id="OGH82768.1"/>
    </source>
</evidence>
<dbReference type="InterPro" id="IPR000160">
    <property type="entry name" value="GGDEF_dom"/>
</dbReference>
<dbReference type="PROSITE" id="PS50887">
    <property type="entry name" value="GGDEF"/>
    <property type="match status" value="1"/>
</dbReference>
<dbReference type="Proteomes" id="UP000176300">
    <property type="component" value="Unassembled WGS sequence"/>
</dbReference>
<dbReference type="SUPFAM" id="SSF55073">
    <property type="entry name" value="Nucleotide cyclase"/>
    <property type="match status" value="1"/>
</dbReference>
<organism evidence="2 3">
    <name type="scientific">Candidatus Magasanikbacteria bacterium RIFOXYB1_FULL_40_15</name>
    <dbReference type="NCBI Taxonomy" id="1798697"/>
    <lineage>
        <taxon>Bacteria</taxon>
        <taxon>Candidatus Magasanikiibacteriota</taxon>
    </lineage>
</organism>
<feature type="domain" description="GGDEF" evidence="1">
    <location>
        <begin position="130"/>
        <end position="257"/>
    </location>
</feature>
<proteinExistence type="predicted"/>
<dbReference type="STRING" id="1798697.A2373_02900"/>
<dbReference type="EMBL" id="MFQS01000029">
    <property type="protein sequence ID" value="OGH82768.1"/>
    <property type="molecule type" value="Genomic_DNA"/>
</dbReference>
<accession>A0A1F6NG57</accession>
<dbReference type="Pfam" id="PF00990">
    <property type="entry name" value="GGDEF"/>
    <property type="match status" value="1"/>
</dbReference>
<dbReference type="InterPro" id="IPR050469">
    <property type="entry name" value="Diguanylate_Cyclase"/>
</dbReference>
<dbReference type="Gene3D" id="3.30.70.270">
    <property type="match status" value="1"/>
</dbReference>
<name>A0A1F6NG57_9BACT</name>
<dbReference type="InterPro" id="IPR029787">
    <property type="entry name" value="Nucleotide_cyclase"/>
</dbReference>
<evidence type="ECO:0000259" key="1">
    <source>
        <dbReference type="PROSITE" id="PS50887"/>
    </source>
</evidence>
<dbReference type="PANTHER" id="PTHR45138">
    <property type="entry name" value="REGULATORY COMPONENTS OF SENSORY TRANSDUCTION SYSTEM"/>
    <property type="match status" value="1"/>
</dbReference>
<dbReference type="InterPro" id="IPR043128">
    <property type="entry name" value="Rev_trsase/Diguanyl_cyclase"/>
</dbReference>
<evidence type="ECO:0000313" key="3">
    <source>
        <dbReference type="Proteomes" id="UP000176300"/>
    </source>
</evidence>
<dbReference type="NCBIfam" id="TIGR00254">
    <property type="entry name" value="GGDEF"/>
    <property type="match status" value="1"/>
</dbReference>
<sequence length="291" mass="33368">MGIETGGYVPEQYKNMSEKQAKIQATREAFDTRMDNYAKELGIEDTDELRYVYGIEEDNLRYKYKEDLESTFESLSLEDRIIENIKSGYDSLTGIPNRITLIKDIEKKIEDEKKADTSEIEDKREKRKEGKFSFIMIDVDKFKSINDTYGHDGGDYVLREICKVLKQSLRSEDTAGRWGGEEIAVIASNTNGSGPEAAERIREIIKNHEFVYNGKKIDVTISAGVAPYNENIEVMKQKSDVALYAAKGAFEAEVLKGQDISEEQKGEKTRNQVWYFDDEGKLKKYIKPEKK</sequence>
<dbReference type="CDD" id="cd01949">
    <property type="entry name" value="GGDEF"/>
    <property type="match status" value="1"/>
</dbReference>
<dbReference type="GO" id="GO:0052621">
    <property type="term" value="F:diguanylate cyclase activity"/>
    <property type="evidence" value="ECO:0007669"/>
    <property type="project" value="TreeGrafter"/>
</dbReference>